<feature type="region of interest" description="Disordered" evidence="1">
    <location>
        <begin position="233"/>
        <end position="286"/>
    </location>
</feature>
<evidence type="ECO:0000313" key="3">
    <source>
        <dbReference type="Proteomes" id="UP000837857"/>
    </source>
</evidence>
<proteinExistence type="predicted"/>
<organism evidence="2 3">
    <name type="scientific">Iphiclides podalirius</name>
    <name type="common">scarce swallowtail</name>
    <dbReference type="NCBI Taxonomy" id="110791"/>
    <lineage>
        <taxon>Eukaryota</taxon>
        <taxon>Metazoa</taxon>
        <taxon>Ecdysozoa</taxon>
        <taxon>Arthropoda</taxon>
        <taxon>Hexapoda</taxon>
        <taxon>Insecta</taxon>
        <taxon>Pterygota</taxon>
        <taxon>Neoptera</taxon>
        <taxon>Endopterygota</taxon>
        <taxon>Lepidoptera</taxon>
        <taxon>Glossata</taxon>
        <taxon>Ditrysia</taxon>
        <taxon>Papilionoidea</taxon>
        <taxon>Papilionidae</taxon>
        <taxon>Papilioninae</taxon>
        <taxon>Iphiclides</taxon>
    </lineage>
</organism>
<feature type="non-terminal residue" evidence="2">
    <location>
        <position position="296"/>
    </location>
</feature>
<sequence length="296" mass="32585">MKESDYGQAYARQLKLTKHGRAGLQLAAVALMGRLGSGVEEQYFRVSSTECIVGRGVVYVSIGAQARLRPVEAGGGRVAHALALTPSDEAVWHYHQPAPVRAYGHSRGRNIELGTGRGVGWLFYPYRRRSRVATTQIVGRGVVYVSIGAQARLRPVEAGGGRVAHALALTPSDEAVLPTNTRCVLNGRSKGVFYWMRHLGAYGHSRGRNIELGTGRGVGWLFYPYRRRSRIATTQVGRDRDAHAPATDPLPDGPILNYPQPPSIRESSEYWEGNSNEQRKESDYGQAYARQLKITT</sequence>
<dbReference type="EMBL" id="OW152813">
    <property type="protein sequence ID" value="CAH2034249.1"/>
    <property type="molecule type" value="Genomic_DNA"/>
</dbReference>
<dbReference type="Proteomes" id="UP000837857">
    <property type="component" value="Chromosome 1"/>
</dbReference>
<name>A0ABN8HN33_9NEOP</name>
<gene>
    <name evidence="2" type="ORF">IPOD504_LOCUS45</name>
</gene>
<reference evidence="2" key="1">
    <citation type="submission" date="2022-03" db="EMBL/GenBank/DDBJ databases">
        <authorList>
            <person name="Martin H S."/>
        </authorList>
    </citation>
    <scope>NUCLEOTIDE SEQUENCE</scope>
</reference>
<evidence type="ECO:0000256" key="1">
    <source>
        <dbReference type="SAM" id="MobiDB-lite"/>
    </source>
</evidence>
<protein>
    <submittedName>
        <fullName evidence="2">Uncharacterized protein</fullName>
    </submittedName>
</protein>
<evidence type="ECO:0000313" key="2">
    <source>
        <dbReference type="EMBL" id="CAH2034249.1"/>
    </source>
</evidence>
<accession>A0ABN8HN33</accession>
<keyword evidence="3" id="KW-1185">Reference proteome</keyword>